<dbReference type="EMBL" id="LT554361">
    <property type="protein sequence ID" value="SAM04400.1"/>
    <property type="molecule type" value="Genomic_DNA"/>
</dbReference>
<dbReference type="GO" id="GO:0003677">
    <property type="term" value="F:DNA binding"/>
    <property type="evidence" value="ECO:0007669"/>
    <property type="project" value="UniProtKB-KW"/>
</dbReference>
<evidence type="ECO:0000256" key="2">
    <source>
        <dbReference type="ARBA" id="ARBA00022741"/>
    </source>
</evidence>
<dbReference type="Gene3D" id="1.10.486.10">
    <property type="entry name" value="PCRA, domain 4"/>
    <property type="match status" value="1"/>
</dbReference>
<name>A0A168QDL2_ABSGL</name>
<keyword evidence="4 11" id="KW-0347">Helicase</keyword>
<sequence length="561" mass="63636">MALAYLDRLNQKQKEAVVCKAPHVQILAGPGSGKTRVLTTRVAHLIRHHKVSPSSIMVATFTRKAAKDMRERLEKDELLGPDLANKVNMGTFHSLCAYYLRIHPSVVHLPQNFRIIDPQEGVKVLEKLIEERQGSISSQTRATIKSYKGIAGEFQAAISKAKNEGFTAKTYGDRYMDSLEPLTHDIILIFNAYQQRLALEHLLDFDDLLLYGRDLFETFPDAAVGISHILVDEFQDTNKVQYHIVHSLCTKKKHLTIVGDPDQSIYGFRNANIANFKMMINDFKGTRIVHLEENYRSTSSILNGALHIIQKDPERIEKGLFTKNSPGTPISLMHCETELDESQKIVHEITRIIEYSHGLLKYKDIAVLVRMHYLTQNVESAFKASSIPYEIVGGMRFFERTEIRDLVGYVHFSFNPNDTLSFETIINTPRRGVDNSLMEKISTLSRAHGKTVLDILDGLCRQDLNLGYALPEKVLASLRAFIQLCTQVKTMMDLQVRLVPPKKVQVMTIHAAKGLEWPCVFLIACEDAIIPHVKAKNVNEERRLLYVAMTRAKCKSKPLFP</sequence>
<dbReference type="InterPro" id="IPR013986">
    <property type="entry name" value="DExx_box_DNA_helicase_dom_sf"/>
</dbReference>
<dbReference type="SUPFAM" id="SSF52540">
    <property type="entry name" value="P-loop containing nucleoside triphosphate hydrolases"/>
    <property type="match status" value="1"/>
</dbReference>
<dbReference type="Pfam" id="PF00580">
    <property type="entry name" value="UvrD-helicase"/>
    <property type="match status" value="1"/>
</dbReference>
<evidence type="ECO:0000256" key="10">
    <source>
        <dbReference type="ARBA" id="ARBA00048988"/>
    </source>
</evidence>
<evidence type="ECO:0000256" key="4">
    <source>
        <dbReference type="ARBA" id="ARBA00022806"/>
    </source>
</evidence>
<reference evidence="14" key="1">
    <citation type="submission" date="2016-04" db="EMBL/GenBank/DDBJ databases">
        <authorList>
            <person name="Evans L.H."/>
            <person name="Alamgir A."/>
            <person name="Owens N."/>
            <person name="Weber N.D."/>
            <person name="Virtaneva K."/>
            <person name="Barbian K."/>
            <person name="Babar A."/>
            <person name="Rosenke K."/>
        </authorList>
    </citation>
    <scope>NUCLEOTIDE SEQUENCE [LARGE SCALE GENOMIC DNA]</scope>
    <source>
        <strain evidence="14">CBS 101.48</strain>
    </source>
</reference>
<dbReference type="STRING" id="4829.A0A168QDL2"/>
<dbReference type="InParanoid" id="A0A168QDL2"/>
<keyword evidence="2 11" id="KW-0547">Nucleotide-binding</keyword>
<keyword evidence="5 11" id="KW-0067">ATP-binding</keyword>
<dbReference type="PROSITE" id="PS51198">
    <property type="entry name" value="UVRD_HELICASE_ATP_BIND"/>
    <property type="match status" value="1"/>
</dbReference>
<feature type="binding site" evidence="11">
    <location>
        <begin position="28"/>
        <end position="35"/>
    </location>
    <ligand>
        <name>ATP</name>
        <dbReference type="ChEBI" id="CHEBI:30616"/>
    </ligand>
</feature>
<dbReference type="CDD" id="cd17932">
    <property type="entry name" value="DEXQc_UvrD"/>
    <property type="match status" value="1"/>
</dbReference>
<accession>A0A168QDL2</accession>
<comment type="similarity">
    <text evidence="1">Belongs to the helicase family. UvrD subfamily.</text>
</comment>
<evidence type="ECO:0000256" key="6">
    <source>
        <dbReference type="ARBA" id="ARBA00023125"/>
    </source>
</evidence>
<evidence type="ECO:0000259" key="12">
    <source>
        <dbReference type="PROSITE" id="PS51198"/>
    </source>
</evidence>
<dbReference type="GO" id="GO:0005634">
    <property type="term" value="C:nucleus"/>
    <property type="evidence" value="ECO:0007669"/>
    <property type="project" value="TreeGrafter"/>
</dbReference>
<dbReference type="Pfam" id="PF13361">
    <property type="entry name" value="UvrD_C"/>
    <property type="match status" value="2"/>
</dbReference>
<evidence type="ECO:0000256" key="1">
    <source>
        <dbReference type="ARBA" id="ARBA00009922"/>
    </source>
</evidence>
<dbReference type="GO" id="GO:0005524">
    <property type="term" value="F:ATP binding"/>
    <property type="evidence" value="ECO:0007669"/>
    <property type="project" value="UniProtKB-UniRule"/>
</dbReference>
<feature type="domain" description="UvrD-like helicase C-terminal" evidence="13">
    <location>
        <begin position="299"/>
        <end position="561"/>
    </location>
</feature>
<proteinExistence type="inferred from homology"/>
<evidence type="ECO:0000256" key="3">
    <source>
        <dbReference type="ARBA" id="ARBA00022801"/>
    </source>
</evidence>
<comment type="catalytic activity">
    <reaction evidence="8">
        <text>Couples ATP hydrolysis with the unwinding of duplex DNA by translocating in the 3'-5' direction.</text>
        <dbReference type="EC" id="5.6.2.4"/>
    </reaction>
</comment>
<dbReference type="PROSITE" id="PS51217">
    <property type="entry name" value="UVRD_HELICASE_CTER"/>
    <property type="match status" value="1"/>
</dbReference>
<keyword evidence="6" id="KW-0238">DNA-binding</keyword>
<feature type="domain" description="UvrD-like helicase ATP-binding" evidence="12">
    <location>
        <begin position="7"/>
        <end position="298"/>
    </location>
</feature>
<dbReference type="AlphaFoldDB" id="A0A168QDL2"/>
<dbReference type="OrthoDB" id="1470711at2759"/>
<dbReference type="FunCoup" id="A0A168QDL2">
    <property type="interactions" value="367"/>
</dbReference>
<dbReference type="GO" id="GO:0043138">
    <property type="term" value="F:3'-5' DNA helicase activity"/>
    <property type="evidence" value="ECO:0007669"/>
    <property type="project" value="UniProtKB-EC"/>
</dbReference>
<evidence type="ECO:0000256" key="11">
    <source>
        <dbReference type="PROSITE-ProRule" id="PRU00560"/>
    </source>
</evidence>
<evidence type="ECO:0000256" key="9">
    <source>
        <dbReference type="ARBA" id="ARBA00034808"/>
    </source>
</evidence>
<dbReference type="PANTHER" id="PTHR11070">
    <property type="entry name" value="UVRD / RECB / PCRA DNA HELICASE FAMILY MEMBER"/>
    <property type="match status" value="1"/>
</dbReference>
<evidence type="ECO:0000256" key="5">
    <source>
        <dbReference type="ARBA" id="ARBA00022840"/>
    </source>
</evidence>
<dbReference type="GO" id="GO:0016787">
    <property type="term" value="F:hydrolase activity"/>
    <property type="evidence" value="ECO:0007669"/>
    <property type="project" value="UniProtKB-UniRule"/>
</dbReference>
<dbReference type="CDD" id="cd18807">
    <property type="entry name" value="SF1_C_UvrD"/>
    <property type="match status" value="1"/>
</dbReference>
<gene>
    <name evidence="14" type="primary">ABSGL_10261.1 scaffold 11814</name>
</gene>
<keyword evidence="7" id="KW-0413">Isomerase</keyword>
<dbReference type="OMA" id="HCANILI"/>
<keyword evidence="15" id="KW-1185">Reference proteome</keyword>
<evidence type="ECO:0000313" key="14">
    <source>
        <dbReference type="EMBL" id="SAM04400.1"/>
    </source>
</evidence>
<comment type="catalytic activity">
    <reaction evidence="10">
        <text>ATP + H2O = ADP + phosphate + H(+)</text>
        <dbReference type="Rhea" id="RHEA:13065"/>
        <dbReference type="ChEBI" id="CHEBI:15377"/>
        <dbReference type="ChEBI" id="CHEBI:15378"/>
        <dbReference type="ChEBI" id="CHEBI:30616"/>
        <dbReference type="ChEBI" id="CHEBI:43474"/>
        <dbReference type="ChEBI" id="CHEBI:456216"/>
        <dbReference type="EC" id="5.6.2.4"/>
    </reaction>
</comment>
<dbReference type="EC" id="5.6.2.4" evidence="9"/>
<dbReference type="InterPro" id="IPR014016">
    <property type="entry name" value="UvrD-like_ATP-bd"/>
</dbReference>
<organism evidence="14">
    <name type="scientific">Absidia glauca</name>
    <name type="common">Pin mould</name>
    <dbReference type="NCBI Taxonomy" id="4829"/>
    <lineage>
        <taxon>Eukaryota</taxon>
        <taxon>Fungi</taxon>
        <taxon>Fungi incertae sedis</taxon>
        <taxon>Mucoromycota</taxon>
        <taxon>Mucoromycotina</taxon>
        <taxon>Mucoromycetes</taxon>
        <taxon>Mucorales</taxon>
        <taxon>Cunninghamellaceae</taxon>
        <taxon>Absidia</taxon>
    </lineage>
</organism>
<dbReference type="InterPro" id="IPR014017">
    <property type="entry name" value="DNA_helicase_UvrD-like_C"/>
</dbReference>
<dbReference type="PANTHER" id="PTHR11070:SF2">
    <property type="entry name" value="ATP-DEPENDENT DNA HELICASE SRS2"/>
    <property type="match status" value="1"/>
</dbReference>
<dbReference type="InterPro" id="IPR000212">
    <property type="entry name" value="DNA_helicase_UvrD/REP"/>
</dbReference>
<evidence type="ECO:0000313" key="15">
    <source>
        <dbReference type="Proteomes" id="UP000078561"/>
    </source>
</evidence>
<dbReference type="Proteomes" id="UP000078561">
    <property type="component" value="Unassembled WGS sequence"/>
</dbReference>
<dbReference type="Gene3D" id="1.10.10.160">
    <property type="match status" value="1"/>
</dbReference>
<protein>
    <recommendedName>
        <fullName evidence="9">DNA 3'-5' helicase</fullName>
        <ecNumber evidence="9">5.6.2.4</ecNumber>
    </recommendedName>
</protein>
<keyword evidence="3 11" id="KW-0378">Hydrolase</keyword>
<evidence type="ECO:0000259" key="13">
    <source>
        <dbReference type="PROSITE" id="PS51217"/>
    </source>
</evidence>
<dbReference type="GO" id="GO:0000725">
    <property type="term" value="P:recombinational repair"/>
    <property type="evidence" value="ECO:0007669"/>
    <property type="project" value="TreeGrafter"/>
</dbReference>
<dbReference type="InterPro" id="IPR027417">
    <property type="entry name" value="P-loop_NTPase"/>
</dbReference>
<dbReference type="Gene3D" id="3.40.50.300">
    <property type="entry name" value="P-loop containing nucleotide triphosphate hydrolases"/>
    <property type="match status" value="3"/>
</dbReference>
<evidence type="ECO:0000256" key="8">
    <source>
        <dbReference type="ARBA" id="ARBA00034617"/>
    </source>
</evidence>
<evidence type="ECO:0000256" key="7">
    <source>
        <dbReference type="ARBA" id="ARBA00023235"/>
    </source>
</evidence>